<dbReference type="AlphaFoldDB" id="A0A0S1MK28"/>
<name>A0A0S1MK28_PHAPC</name>
<keyword evidence="1" id="KW-0732">Signal</keyword>
<accession>A0A0S1MK28</accession>
<organism evidence="2">
    <name type="scientific">Phakopsora pachyrhizi</name>
    <name type="common">Asian soybean rust disease fungus</name>
    <dbReference type="NCBI Taxonomy" id="170000"/>
    <lineage>
        <taxon>Eukaryota</taxon>
        <taxon>Fungi</taxon>
        <taxon>Dikarya</taxon>
        <taxon>Basidiomycota</taxon>
        <taxon>Pucciniomycotina</taxon>
        <taxon>Pucciniomycetes</taxon>
        <taxon>Pucciniales</taxon>
        <taxon>Phakopsoraceae</taxon>
        <taxon>Phakopsora</taxon>
    </lineage>
</organism>
<feature type="signal peptide" evidence="1">
    <location>
        <begin position="1"/>
        <end position="28"/>
    </location>
</feature>
<evidence type="ECO:0000256" key="1">
    <source>
        <dbReference type="SAM" id="SignalP"/>
    </source>
</evidence>
<sequence length="54" mass="5833">MGLFLSIFISLPLSLCILLLLIPGDSLASSETGVNCLGLVLGGTLHQYYCDWFN</sequence>
<dbReference type="EMBL" id="KT247185">
    <property type="protein sequence ID" value="ALL41274.1"/>
    <property type="molecule type" value="mRNA"/>
</dbReference>
<proteinExistence type="evidence at transcript level"/>
<evidence type="ECO:0000313" key="2">
    <source>
        <dbReference type="EMBL" id="ALL41274.1"/>
    </source>
</evidence>
<protein>
    <submittedName>
        <fullName evidence="2">Uncharacterized protein</fullName>
    </submittedName>
</protein>
<feature type="chain" id="PRO_5006589179" evidence="1">
    <location>
        <begin position="29"/>
        <end position="54"/>
    </location>
</feature>
<reference evidence="2" key="1">
    <citation type="submission" date="2015-07" db="EMBL/GenBank/DDBJ databases">
        <title>Elucidating the P. pachyrhizi secretome and potential effectors.</title>
        <authorList>
            <person name="de Carvalho M.C.C.G."/>
            <person name="Nascimento L.C."/>
            <person name="Darben L.M."/>
            <person name="Polizel-Podanosqui A.M."/>
            <person name="Lopes-Caitar V.S."/>
            <person name="Rocha C.S."/>
            <person name="Qi M."/>
            <person name="Carazolle M."/>
            <person name="Kuwahara M.K."/>
            <person name="Pereira G.A.G."/>
            <person name="Abdelnoor R.V."/>
            <person name="Whitham S.A."/>
            <person name="Marcelino-Guimaraes F.C."/>
        </authorList>
    </citation>
    <scope>NUCLEOTIDE SEQUENCE</scope>
</reference>